<organism evidence="13 14">
    <name type="scientific">Ogataea polymorpha</name>
    <dbReference type="NCBI Taxonomy" id="460523"/>
    <lineage>
        <taxon>Eukaryota</taxon>
        <taxon>Fungi</taxon>
        <taxon>Dikarya</taxon>
        <taxon>Ascomycota</taxon>
        <taxon>Saccharomycotina</taxon>
        <taxon>Pichiomycetes</taxon>
        <taxon>Pichiales</taxon>
        <taxon>Pichiaceae</taxon>
        <taxon>Ogataea</taxon>
    </lineage>
</organism>
<comment type="function">
    <text evidence="1 9">DEAD-box RNA helicase-like protein required for pre-18S rRNA processing, specifically at sites A0, A1, and A2.</text>
</comment>
<evidence type="ECO:0000256" key="4">
    <source>
        <dbReference type="ARBA" id="ARBA00015422"/>
    </source>
</evidence>
<dbReference type="Pfam" id="PF22916">
    <property type="entry name" value="UTP25_NTPase-like"/>
    <property type="match status" value="1"/>
</dbReference>
<protein>
    <recommendedName>
        <fullName evidence="4 9">U3 small nucleolar RNA-associated protein 25</fullName>
        <shortName evidence="9">U3 snoRNA-associated protein 25</shortName>
    </recommendedName>
</protein>
<dbReference type="EMBL" id="JAEUBD010000983">
    <property type="protein sequence ID" value="KAH3669842.1"/>
    <property type="molecule type" value="Genomic_DNA"/>
</dbReference>
<evidence type="ECO:0000256" key="10">
    <source>
        <dbReference type="SAM" id="MobiDB-lite"/>
    </source>
</evidence>
<evidence type="ECO:0000256" key="3">
    <source>
        <dbReference type="ARBA" id="ARBA00009223"/>
    </source>
</evidence>
<reference evidence="13" key="2">
    <citation type="submission" date="2021-01" db="EMBL/GenBank/DDBJ databases">
        <authorList>
            <person name="Schikora-Tamarit M.A."/>
        </authorList>
    </citation>
    <scope>NUCLEOTIDE SEQUENCE</scope>
    <source>
        <strain evidence="13">NCAIM Y.01608</strain>
    </source>
</reference>
<evidence type="ECO:0000313" key="13">
    <source>
        <dbReference type="EMBL" id="KAH3669842.1"/>
    </source>
</evidence>
<evidence type="ECO:0000256" key="2">
    <source>
        <dbReference type="ARBA" id="ARBA00004604"/>
    </source>
</evidence>
<accession>A0A9P8PD79</accession>
<name>A0A9P8PD79_9ASCO</name>
<feature type="domain" description="UTP25 C-terminal" evidence="11">
    <location>
        <begin position="541"/>
        <end position="742"/>
    </location>
</feature>
<gene>
    <name evidence="13" type="ORF">OGATHE_002654</name>
</gene>
<evidence type="ECO:0000256" key="9">
    <source>
        <dbReference type="RuleBase" id="RU365070"/>
    </source>
</evidence>
<dbReference type="Pfam" id="PF06862">
    <property type="entry name" value="Utp25_C"/>
    <property type="match status" value="1"/>
</dbReference>
<dbReference type="PANTHER" id="PTHR12933:SF0">
    <property type="entry name" value="U3 SMALL NUCLEOLAR RNA-ASSOCIATED PROTEIN 25 HOMOLOG"/>
    <property type="match status" value="1"/>
</dbReference>
<evidence type="ECO:0000313" key="14">
    <source>
        <dbReference type="Proteomes" id="UP000788993"/>
    </source>
</evidence>
<dbReference type="GO" id="GO:0032040">
    <property type="term" value="C:small-subunit processome"/>
    <property type="evidence" value="ECO:0007669"/>
    <property type="project" value="TreeGrafter"/>
</dbReference>
<dbReference type="InterPro" id="IPR010678">
    <property type="entry name" value="UTP25"/>
</dbReference>
<feature type="compositionally biased region" description="Basic and acidic residues" evidence="10">
    <location>
        <begin position="29"/>
        <end position="38"/>
    </location>
</feature>
<proteinExistence type="inferred from homology"/>
<feature type="region of interest" description="Disordered" evidence="10">
    <location>
        <begin position="1"/>
        <end position="71"/>
    </location>
</feature>
<feature type="domain" description="UTP25 NTP hydrolase-like" evidence="12">
    <location>
        <begin position="256"/>
        <end position="499"/>
    </location>
</feature>
<feature type="region of interest" description="Disordered" evidence="10">
    <location>
        <begin position="89"/>
        <end position="143"/>
    </location>
</feature>
<comment type="similarity">
    <text evidence="3 9">Belongs to the UTP25 family.</text>
</comment>
<evidence type="ECO:0000256" key="1">
    <source>
        <dbReference type="ARBA" id="ARBA00002883"/>
    </source>
</evidence>
<dbReference type="InterPro" id="IPR053940">
    <property type="entry name" value="UTP25_NTPase-like"/>
</dbReference>
<keyword evidence="14" id="KW-1185">Reference proteome</keyword>
<sequence>MPSNLARPEKRQSQESSATNFTKKKFKSGRKELREVHKGRNSQIQLKENPREVDQKAESDEEEVEEDVATEIPEIGAYSALVTLLKNDHPEIAKKKSKRKVVARGNKAETEEIPIYEAEEEEEDNGEEENEKLADDDKEQDNEDVHNRFDAFNRHFNDEDKIEKETDAYLKSQPKIKLFERQQLGKAIKLDYRYIESDGSAPKDIRKKLKYHNVKQKLQSEFLNKEPTDLETELLESLLNYQNVNFQLLGMPESVSTKYQEYYLLHCLNHVYKTRDRVLNNNEKKAQVQREIEEGKLNPADEPEFRDQGYTRPKVLILLPTRNFAWEVVNKLIELSSPDTVEYKTRFKEQYYDAFDVNDLNPKKPDEFKQFFKGNSNDFFCLGIKFTRKTLKLFSKFDQSDIIVASPLGLRMTLEKTKKPFLSSIEITVLDKAEGLLMQNWDHVNTVMSQSLNSPPKNFDDLKIDFSRIRMWAINDHYRYVAQVIGFTKYSFPELNNVTLSNPKISANLLGGTAVFKTICGDNDCVLANLKYQLTKLRIINSQTRLKQVFMRFEADSLLDEPDKRFAFFKNVLLPQIQHKVSYENGTLIYFASYIDYIRVKHYLEKETSVAFVAIDEYSSQSLLTRNRALFMKGQSDAKIMLYTERLHFYKRYDIKGVNNVVFYGIPTDPSFYSEVLKFIVDNKIRLDMASSKSEYSGDVLDLNLCMVRAMFSKLDMMKLERIVGSKNSRVLALGDNEMNEFQ</sequence>
<evidence type="ECO:0000256" key="8">
    <source>
        <dbReference type="ARBA" id="ARBA00023274"/>
    </source>
</evidence>
<keyword evidence="8 9" id="KW-0687">Ribonucleoprotein</keyword>
<comment type="caution">
    <text evidence="13">The sequence shown here is derived from an EMBL/GenBank/DDBJ whole genome shotgun (WGS) entry which is preliminary data.</text>
</comment>
<reference evidence="13" key="1">
    <citation type="journal article" date="2021" name="Open Biol.">
        <title>Shared evolutionary footprints suggest mitochondrial oxidative damage underlies multiple complex I losses in fungi.</title>
        <authorList>
            <person name="Schikora-Tamarit M.A."/>
            <person name="Marcet-Houben M."/>
            <person name="Nosek J."/>
            <person name="Gabaldon T."/>
        </authorList>
    </citation>
    <scope>NUCLEOTIDE SEQUENCE</scope>
    <source>
        <strain evidence="13">NCAIM Y.01608</strain>
    </source>
</reference>
<comment type="subunit">
    <text evidence="9">Component of the ribosomal small subunit (SSU) processome composed of at least 40 protein subunits and snoRNA U3.</text>
</comment>
<comment type="subcellular location">
    <subcellularLocation>
        <location evidence="2 9">Nucleus</location>
        <location evidence="2 9">Nucleolus</location>
    </subcellularLocation>
</comment>
<dbReference type="GO" id="GO:0019843">
    <property type="term" value="F:rRNA binding"/>
    <property type="evidence" value="ECO:0007669"/>
    <property type="project" value="TreeGrafter"/>
</dbReference>
<dbReference type="Proteomes" id="UP000788993">
    <property type="component" value="Unassembled WGS sequence"/>
</dbReference>
<keyword evidence="7 9" id="KW-0539">Nucleus</keyword>
<dbReference type="GO" id="GO:0034511">
    <property type="term" value="F:U3 snoRNA binding"/>
    <property type="evidence" value="ECO:0007669"/>
    <property type="project" value="InterPro"/>
</dbReference>
<evidence type="ECO:0000256" key="5">
    <source>
        <dbReference type="ARBA" id="ARBA00022517"/>
    </source>
</evidence>
<evidence type="ECO:0000256" key="7">
    <source>
        <dbReference type="ARBA" id="ARBA00023242"/>
    </source>
</evidence>
<evidence type="ECO:0000259" key="12">
    <source>
        <dbReference type="Pfam" id="PF22916"/>
    </source>
</evidence>
<dbReference type="InterPro" id="IPR027417">
    <property type="entry name" value="P-loop_NTPase"/>
</dbReference>
<dbReference type="InterPro" id="IPR053939">
    <property type="entry name" value="UTP25_C"/>
</dbReference>
<feature type="compositionally biased region" description="Acidic residues" evidence="10">
    <location>
        <begin position="111"/>
        <end position="142"/>
    </location>
</feature>
<dbReference type="AlphaFoldDB" id="A0A9P8PD79"/>
<keyword evidence="5 9" id="KW-0690">Ribosome biogenesis</keyword>
<keyword evidence="6 9" id="KW-0698">rRNA processing</keyword>
<evidence type="ECO:0000259" key="11">
    <source>
        <dbReference type="Pfam" id="PF06862"/>
    </source>
</evidence>
<feature type="compositionally biased region" description="Basic and acidic residues" evidence="10">
    <location>
        <begin position="48"/>
        <end position="58"/>
    </location>
</feature>
<evidence type="ECO:0000256" key="6">
    <source>
        <dbReference type="ARBA" id="ARBA00022552"/>
    </source>
</evidence>
<dbReference type="PANTHER" id="PTHR12933">
    <property type="entry name" value="ORF PROTEIN-RELATED"/>
    <property type="match status" value="1"/>
</dbReference>
<dbReference type="Gene3D" id="3.40.50.300">
    <property type="entry name" value="P-loop containing nucleotide triphosphate hydrolases"/>
    <property type="match status" value="1"/>
</dbReference>
<dbReference type="GO" id="GO:0000462">
    <property type="term" value="P:maturation of SSU-rRNA from tricistronic rRNA transcript (SSU-rRNA, 5.8S rRNA, LSU-rRNA)"/>
    <property type="evidence" value="ECO:0007669"/>
    <property type="project" value="TreeGrafter"/>
</dbReference>
<feature type="compositionally biased region" description="Acidic residues" evidence="10">
    <location>
        <begin position="59"/>
        <end position="69"/>
    </location>
</feature>